<reference evidence="2 3" key="1">
    <citation type="submission" date="2019-10" db="EMBL/GenBank/DDBJ databases">
        <title>Muricauda olearia CL-SS4 JCM15563 genome.</title>
        <authorList>
            <person name="Liu L."/>
        </authorList>
    </citation>
    <scope>NUCLEOTIDE SEQUENCE [LARGE SCALE GENOMIC DNA]</scope>
    <source>
        <strain evidence="2 3">CL-SS4</strain>
    </source>
</reference>
<dbReference type="AlphaFoldDB" id="A0A6I1DYD6"/>
<sequence>MMEKGKFVISLDFEIYWGVRDKRTLQDYGESLKKVHEIVPRMLKYFDQYGARATFATVGFLFAKTKKELLEFSPKKKPDYQDNNLSPYDDSFIKVKETYNDDPYHFAPNLINLILNHQNHELGTHTFSHFYCLEHGQSSEDFRNDLEAAIGISAKYGNQIKSIVFPRNQVNMSYLDICEELGVVSYRGTEKVWFNRADSEADTSLFKKIFRTLDCYLNISGYHTYSMNEVAKVFPYNIRSSRFLRPYNSKLGFLEFLKLNRIKRAMTHAAKKGEIFHLWWHPHNFGNNTEKNFKNLLNILKHYSYLKRVYDFDSCTMLEVAKDLDSHKDKSTMIK</sequence>
<dbReference type="Gene3D" id="3.20.20.370">
    <property type="entry name" value="Glycoside hydrolase/deacetylase"/>
    <property type="match status" value="1"/>
</dbReference>
<dbReference type="CDD" id="cd10929">
    <property type="entry name" value="CE4_u5"/>
    <property type="match status" value="1"/>
</dbReference>
<comment type="caution">
    <text evidence="2">The sequence shown here is derived from an EMBL/GenBank/DDBJ whole genome shotgun (WGS) entry which is preliminary data.</text>
</comment>
<name>A0A6I1DYD6_9FLAO</name>
<dbReference type="OrthoDB" id="7836272at2"/>
<dbReference type="GO" id="GO:0005975">
    <property type="term" value="P:carbohydrate metabolic process"/>
    <property type="evidence" value="ECO:0007669"/>
    <property type="project" value="InterPro"/>
</dbReference>
<dbReference type="EMBL" id="WELG01000001">
    <property type="protein sequence ID" value="KAB7530483.1"/>
    <property type="molecule type" value="Genomic_DNA"/>
</dbReference>
<evidence type="ECO:0000259" key="1">
    <source>
        <dbReference type="Pfam" id="PF01522"/>
    </source>
</evidence>
<evidence type="ECO:0000313" key="3">
    <source>
        <dbReference type="Proteomes" id="UP000429785"/>
    </source>
</evidence>
<dbReference type="GO" id="GO:0016810">
    <property type="term" value="F:hydrolase activity, acting on carbon-nitrogen (but not peptide) bonds"/>
    <property type="evidence" value="ECO:0007669"/>
    <property type="project" value="InterPro"/>
</dbReference>
<dbReference type="Pfam" id="PF01522">
    <property type="entry name" value="Polysacc_deac_1"/>
    <property type="match status" value="1"/>
</dbReference>
<proteinExistence type="predicted"/>
<organism evidence="2 3">
    <name type="scientific">Flagellimonas olearia</name>
    <dbReference type="NCBI Taxonomy" id="552546"/>
    <lineage>
        <taxon>Bacteria</taxon>
        <taxon>Pseudomonadati</taxon>
        <taxon>Bacteroidota</taxon>
        <taxon>Flavobacteriia</taxon>
        <taxon>Flavobacteriales</taxon>
        <taxon>Flavobacteriaceae</taxon>
        <taxon>Flagellimonas</taxon>
    </lineage>
</organism>
<dbReference type="InterPro" id="IPR002509">
    <property type="entry name" value="NODB_dom"/>
</dbReference>
<protein>
    <submittedName>
        <fullName evidence="2">Polysaccharide deacetylase family protein</fullName>
    </submittedName>
</protein>
<dbReference type="SUPFAM" id="SSF88713">
    <property type="entry name" value="Glycoside hydrolase/deacetylase"/>
    <property type="match status" value="1"/>
</dbReference>
<evidence type="ECO:0000313" key="2">
    <source>
        <dbReference type="EMBL" id="KAB7530483.1"/>
    </source>
</evidence>
<dbReference type="Proteomes" id="UP000429785">
    <property type="component" value="Unassembled WGS sequence"/>
</dbReference>
<gene>
    <name evidence="2" type="ORF">F8C76_02965</name>
</gene>
<dbReference type="InterPro" id="IPR011330">
    <property type="entry name" value="Glyco_hydro/deAcase_b/a-brl"/>
</dbReference>
<accession>A0A6I1DYD6</accession>
<feature type="domain" description="NodB homology" evidence="1">
    <location>
        <begin position="36"/>
        <end position="183"/>
    </location>
</feature>